<dbReference type="EMBL" id="JAKWBI020000662">
    <property type="protein sequence ID" value="KAJ2893090.1"/>
    <property type="molecule type" value="Genomic_DNA"/>
</dbReference>
<dbReference type="InterPro" id="IPR021476">
    <property type="entry name" value="Egh16-like"/>
</dbReference>
<gene>
    <name evidence="2" type="ORF">MKZ38_009063</name>
</gene>
<comment type="caution">
    <text evidence="2">The sequence shown here is derived from an EMBL/GenBank/DDBJ whole genome shotgun (WGS) entry which is preliminary data.</text>
</comment>
<organism evidence="2 3">
    <name type="scientific">Zalerion maritima</name>
    <dbReference type="NCBI Taxonomy" id="339359"/>
    <lineage>
        <taxon>Eukaryota</taxon>
        <taxon>Fungi</taxon>
        <taxon>Dikarya</taxon>
        <taxon>Ascomycota</taxon>
        <taxon>Pezizomycotina</taxon>
        <taxon>Sordariomycetes</taxon>
        <taxon>Lulworthiomycetidae</taxon>
        <taxon>Lulworthiales</taxon>
        <taxon>Lulworthiaceae</taxon>
        <taxon>Zalerion</taxon>
    </lineage>
</organism>
<evidence type="ECO:0000313" key="2">
    <source>
        <dbReference type="EMBL" id="KAJ2893090.1"/>
    </source>
</evidence>
<feature type="signal peptide" evidence="1">
    <location>
        <begin position="1"/>
        <end position="18"/>
    </location>
</feature>
<proteinExistence type="predicted"/>
<dbReference type="PANTHER" id="PTHR34618:SF4">
    <property type="entry name" value="CAS1"/>
    <property type="match status" value="1"/>
</dbReference>
<feature type="chain" id="PRO_5042153222" evidence="1">
    <location>
        <begin position="19"/>
        <end position="292"/>
    </location>
</feature>
<evidence type="ECO:0000313" key="3">
    <source>
        <dbReference type="Proteomes" id="UP001201980"/>
    </source>
</evidence>
<dbReference type="AlphaFoldDB" id="A0AAD5WNC3"/>
<name>A0AAD5WNC3_9PEZI</name>
<dbReference type="Pfam" id="PF11327">
    <property type="entry name" value="Egh16-like"/>
    <property type="match status" value="1"/>
</dbReference>
<keyword evidence="1" id="KW-0732">Signal</keyword>
<evidence type="ECO:0000256" key="1">
    <source>
        <dbReference type="SAM" id="SignalP"/>
    </source>
</evidence>
<sequence>MISNLITLALAATPLVSAHGKVAVVNGDQGGNTTALGILGGIVPGEGSNDVTEIDTTVFNKKNIQTNGLGKTQKNGKNTIDMLSLATEQSGPVLPQVSGTNGTLTGVFHIVTSDGAGPLKAVLDPTATGKFGEYGVLLEVLTQVPGKGGNISPVDDKRWLREEQEEEEEPGSLRWAKRGEAVNINLDFPMAFKVPDNTQCQGTVDGVEGGVCLVKIANSNGNGPFGGVVAIQMVDESVATPTTAVGSGDATATDTPSTTLPDSVVVTSTGEASVKVHCEQVVGKIKRWWLGA</sequence>
<protein>
    <submittedName>
        <fullName evidence="2">Uncharacterized protein</fullName>
    </submittedName>
</protein>
<accession>A0AAD5WNC3</accession>
<dbReference type="PANTHER" id="PTHR34618">
    <property type="entry name" value="SURFACE PROTEIN MAS1, PUTATIVE-RELATED"/>
    <property type="match status" value="1"/>
</dbReference>
<keyword evidence="3" id="KW-1185">Reference proteome</keyword>
<dbReference type="Proteomes" id="UP001201980">
    <property type="component" value="Unassembled WGS sequence"/>
</dbReference>
<reference evidence="2" key="1">
    <citation type="submission" date="2022-07" db="EMBL/GenBank/DDBJ databases">
        <title>Draft genome sequence of Zalerion maritima ATCC 34329, a (micro)plastics degrading marine fungus.</title>
        <authorList>
            <person name="Paco A."/>
            <person name="Goncalves M.F.M."/>
            <person name="Rocha-Santos T.A.P."/>
            <person name="Alves A."/>
        </authorList>
    </citation>
    <scope>NUCLEOTIDE SEQUENCE</scope>
    <source>
        <strain evidence="2">ATCC 34329</strain>
    </source>
</reference>